<name>A0AAU9DHM7_9LACO</name>
<dbReference type="EMBL" id="AP026802">
    <property type="protein sequence ID" value="BDR57811.1"/>
    <property type="molecule type" value="Genomic_DNA"/>
</dbReference>
<dbReference type="SUPFAM" id="SSF51735">
    <property type="entry name" value="NAD(P)-binding Rossmann-fold domains"/>
    <property type="match status" value="1"/>
</dbReference>
<keyword evidence="3" id="KW-1185">Reference proteome</keyword>
<dbReference type="Gene3D" id="3.40.50.720">
    <property type="entry name" value="NAD(P)-binding Rossmann-like Domain"/>
    <property type="match status" value="1"/>
</dbReference>
<reference evidence="2 3" key="1">
    <citation type="journal article" date="2023" name="Microbiol. Spectr.">
        <title>Symbiosis of Carpenter Bees with Uncharacterized Lactic Acid Bacteria Showing NAD Auxotrophy.</title>
        <authorList>
            <person name="Kawasaki S."/>
            <person name="Ozawa K."/>
            <person name="Mori T."/>
            <person name="Yamamoto A."/>
            <person name="Ito M."/>
            <person name="Ohkuma M."/>
            <person name="Sakamoto M."/>
            <person name="Matsutani M."/>
        </authorList>
    </citation>
    <scope>NUCLEOTIDE SEQUENCE [LARGE SCALE GENOMIC DNA]</scope>
    <source>
        <strain evidence="2 3">XA3</strain>
    </source>
</reference>
<dbReference type="InterPro" id="IPR016040">
    <property type="entry name" value="NAD(P)-bd_dom"/>
</dbReference>
<dbReference type="PANTHER" id="PTHR15020">
    <property type="entry name" value="FLAVIN REDUCTASE-RELATED"/>
    <property type="match status" value="1"/>
</dbReference>
<dbReference type="Proteomes" id="UP001321861">
    <property type="component" value="Chromosome"/>
</dbReference>
<dbReference type="KEGG" id="xap:XA3_02520"/>
<protein>
    <submittedName>
        <fullName evidence="2">Oxidoreductase</fullName>
    </submittedName>
</protein>
<evidence type="ECO:0000259" key="1">
    <source>
        <dbReference type="Pfam" id="PF13460"/>
    </source>
</evidence>
<feature type="domain" description="NAD(P)-binding" evidence="1">
    <location>
        <begin position="7"/>
        <end position="184"/>
    </location>
</feature>
<evidence type="ECO:0000313" key="2">
    <source>
        <dbReference type="EMBL" id="BDR57811.1"/>
    </source>
</evidence>
<dbReference type="AlphaFoldDB" id="A0AAU9DHM7"/>
<accession>A0AAU9DHM7</accession>
<evidence type="ECO:0000313" key="3">
    <source>
        <dbReference type="Proteomes" id="UP001321861"/>
    </source>
</evidence>
<sequence>MNFFIIGANGRIGADLCANLLQQNHNIWAAARHFEQLDGLKGLKKVELDLNDNAQTLAQKIGTPDVIYFVAGSRGNDLLNIDAYGAVKSMQAAELNHVKRFVMLSGYGSLDPDFWEQTSLKEYYTAKYFADNWLISNTKLDYTILQPGSLTETPSTGKVSLNVSETGENSISDVAAVLAAIPEHENTIKKVISMHAGSTPIGEALKEV</sequence>
<dbReference type="RefSeq" id="WP_317635750.1">
    <property type="nucleotide sequence ID" value="NZ_AP026802.1"/>
</dbReference>
<organism evidence="2 3">
    <name type="scientific">Xylocopilactobacillus apicola</name>
    <dbReference type="NCBI Taxonomy" id="2932184"/>
    <lineage>
        <taxon>Bacteria</taxon>
        <taxon>Bacillati</taxon>
        <taxon>Bacillota</taxon>
        <taxon>Bacilli</taxon>
        <taxon>Lactobacillales</taxon>
        <taxon>Lactobacillaceae</taxon>
        <taxon>Xylocopilactobacillus</taxon>
    </lineage>
</organism>
<dbReference type="InterPro" id="IPR036291">
    <property type="entry name" value="NAD(P)-bd_dom_sf"/>
</dbReference>
<dbReference type="PANTHER" id="PTHR15020:SF50">
    <property type="entry name" value="UPF0659 PROTEIN YMR090W"/>
    <property type="match status" value="1"/>
</dbReference>
<dbReference type="Pfam" id="PF13460">
    <property type="entry name" value="NAD_binding_10"/>
    <property type="match status" value="1"/>
</dbReference>
<gene>
    <name evidence="2" type="ORF">XA3_02520</name>
</gene>
<proteinExistence type="predicted"/>